<dbReference type="GO" id="GO:0003677">
    <property type="term" value="F:DNA binding"/>
    <property type="evidence" value="ECO:0007669"/>
    <property type="project" value="UniProtKB-KW"/>
</dbReference>
<dbReference type="PROSITE" id="PS00463">
    <property type="entry name" value="ZN2_CY6_FUNGAL_1"/>
    <property type="match status" value="1"/>
</dbReference>
<dbReference type="InterPro" id="IPR052360">
    <property type="entry name" value="Transcr_Regulatory_Proteins"/>
</dbReference>
<evidence type="ECO:0000313" key="9">
    <source>
        <dbReference type="EMBL" id="KDN62423.1"/>
    </source>
</evidence>
<keyword evidence="2" id="KW-0862">Zinc</keyword>
<keyword evidence="6" id="KW-0539">Nucleus</keyword>
<dbReference type="GO" id="GO:0000981">
    <property type="term" value="F:DNA-binding transcription factor activity, RNA polymerase II-specific"/>
    <property type="evidence" value="ECO:0007669"/>
    <property type="project" value="InterPro"/>
</dbReference>
<dbReference type="HOGENOM" id="CLU_011409_2_2_1"/>
<evidence type="ECO:0000256" key="5">
    <source>
        <dbReference type="ARBA" id="ARBA00023163"/>
    </source>
</evidence>
<dbReference type="AlphaFoldDB" id="A0A066WZT4"/>
<dbReference type="InterPro" id="IPR021858">
    <property type="entry name" value="Fun_TF"/>
</dbReference>
<reference evidence="10" key="1">
    <citation type="journal article" date="2014" name="Genome Announc.">
        <title>Draft genome sequence of Colletotrichum sublineola, a destructive pathogen of cultivated sorghum.</title>
        <authorList>
            <person name="Baroncelli R."/>
            <person name="Sanz-Martin J.M."/>
            <person name="Rech G.E."/>
            <person name="Sukno S.A."/>
            <person name="Thon M.R."/>
        </authorList>
    </citation>
    <scope>NUCLEOTIDE SEQUENCE [LARGE SCALE GENOMIC DNA]</scope>
    <source>
        <strain evidence="10">TX430BB</strain>
    </source>
</reference>
<organism evidence="9 10">
    <name type="scientific">Colletotrichum sublineola</name>
    <name type="common">Sorghum anthracnose fungus</name>
    <dbReference type="NCBI Taxonomy" id="1173701"/>
    <lineage>
        <taxon>Eukaryota</taxon>
        <taxon>Fungi</taxon>
        <taxon>Dikarya</taxon>
        <taxon>Ascomycota</taxon>
        <taxon>Pezizomycotina</taxon>
        <taxon>Sordariomycetes</taxon>
        <taxon>Hypocreomycetidae</taxon>
        <taxon>Glomerellales</taxon>
        <taxon>Glomerellaceae</taxon>
        <taxon>Colletotrichum</taxon>
        <taxon>Colletotrichum graminicola species complex</taxon>
    </lineage>
</organism>
<feature type="compositionally biased region" description="Basic and acidic residues" evidence="7">
    <location>
        <begin position="488"/>
        <end position="502"/>
    </location>
</feature>
<dbReference type="PANTHER" id="PTHR36206:SF16">
    <property type="entry name" value="TRANSCRIPTION FACTOR DOMAIN-CONTAINING PROTEIN-RELATED"/>
    <property type="match status" value="1"/>
</dbReference>
<keyword evidence="1" id="KW-0479">Metal-binding</keyword>
<sequence length="575" mass="64056">MGSSRTPPSSGATTLLSPVQVKRGCLNCKTRRMKCDEARPSCRRCAVTGKVCNTYADRSENQRNPLLSPPTPSVSLARCNTHTGLAGLSPSNKRHFEWFVREASGRLLGMFNSPYWTKLVIQASATEPAVLYAMLALGAVHEKELAITEPYSVKPEEKGDPQSPDTAGHLSLQYYNKSISHLQPHLLKPGPESTRVALIVSTVFVCMELIQKRHKTGFVHFGHSLQLLGNLLRTKASAMSRDPADDWFTEEIPSIDLQAALLTNEAYLGAACATSLIWQPLPEVFPTIRDASHSLDGLLFRAYQLQKNGGVISLSEDAVDVFELLARQETLRKDLEGWLQSFDVFKAKSWSHLSDDERLVCRRLPIYHTVAHIITNTSLNPSNELIFDLYTNQFASVISHSREILNALQPSDLPTPAAETPCSQVPQLECAVDIGILPPLFYAAVKCRVPRIRRQAVELLLLGQRYEGIWDTELTVRVAREVMALEERGVQSSPRDGKRDSPDSFVSTFPSPPRVHKLWIEMSGDPKGDILLIVQRVQNGKMQETLTRRYDAVNGYWTSDPVSPRAEAPNHEMAK</sequence>
<proteinExistence type="predicted"/>
<keyword evidence="3" id="KW-0805">Transcription regulation</keyword>
<evidence type="ECO:0000256" key="3">
    <source>
        <dbReference type="ARBA" id="ARBA00023015"/>
    </source>
</evidence>
<feature type="region of interest" description="Disordered" evidence="7">
    <location>
        <begin position="488"/>
        <end position="509"/>
    </location>
</feature>
<dbReference type="GO" id="GO:0008270">
    <property type="term" value="F:zinc ion binding"/>
    <property type="evidence" value="ECO:0007669"/>
    <property type="project" value="InterPro"/>
</dbReference>
<evidence type="ECO:0000256" key="4">
    <source>
        <dbReference type="ARBA" id="ARBA00023125"/>
    </source>
</evidence>
<dbReference type="STRING" id="1173701.A0A066WZT4"/>
<evidence type="ECO:0000256" key="6">
    <source>
        <dbReference type="ARBA" id="ARBA00023242"/>
    </source>
</evidence>
<gene>
    <name evidence="9" type="ORF">CSUB01_04890</name>
</gene>
<keyword evidence="10" id="KW-1185">Reference proteome</keyword>
<evidence type="ECO:0000313" key="10">
    <source>
        <dbReference type="Proteomes" id="UP000027238"/>
    </source>
</evidence>
<dbReference type="PROSITE" id="PS50048">
    <property type="entry name" value="ZN2_CY6_FUNGAL_2"/>
    <property type="match status" value="1"/>
</dbReference>
<feature type="domain" description="Zn(2)-C6 fungal-type" evidence="8">
    <location>
        <begin position="24"/>
        <end position="54"/>
    </location>
</feature>
<dbReference type="eggNOG" id="ENOG502S0GT">
    <property type="taxonomic scope" value="Eukaryota"/>
</dbReference>
<dbReference type="PANTHER" id="PTHR36206">
    <property type="entry name" value="ASPERCRYPTIN BIOSYNTHESIS CLUSTER-SPECIFIC TRANSCRIPTION REGULATOR ATNN-RELATED"/>
    <property type="match status" value="1"/>
</dbReference>
<evidence type="ECO:0000259" key="8">
    <source>
        <dbReference type="PROSITE" id="PS50048"/>
    </source>
</evidence>
<dbReference type="InterPro" id="IPR001138">
    <property type="entry name" value="Zn2Cys6_DnaBD"/>
</dbReference>
<dbReference type="Gene3D" id="4.10.240.10">
    <property type="entry name" value="Zn(2)-C6 fungal-type DNA-binding domain"/>
    <property type="match status" value="1"/>
</dbReference>
<comment type="caution">
    <text evidence="9">The sequence shown here is derived from an EMBL/GenBank/DDBJ whole genome shotgun (WGS) entry which is preliminary data.</text>
</comment>
<dbReference type="OMA" id="YNKAIQH"/>
<accession>A0A066WZT4</accession>
<keyword evidence="5" id="KW-0804">Transcription</keyword>
<dbReference type="Pfam" id="PF00172">
    <property type="entry name" value="Zn_clus"/>
    <property type="match status" value="1"/>
</dbReference>
<protein>
    <recommendedName>
        <fullName evidence="8">Zn(2)-C6 fungal-type domain-containing protein</fullName>
    </recommendedName>
</protein>
<dbReference type="SMART" id="SM00066">
    <property type="entry name" value="GAL4"/>
    <property type="match status" value="1"/>
</dbReference>
<dbReference type="CDD" id="cd00067">
    <property type="entry name" value="GAL4"/>
    <property type="match status" value="1"/>
</dbReference>
<evidence type="ECO:0000256" key="2">
    <source>
        <dbReference type="ARBA" id="ARBA00022833"/>
    </source>
</evidence>
<dbReference type="Pfam" id="PF11951">
    <property type="entry name" value="Fungal_trans_2"/>
    <property type="match status" value="1"/>
</dbReference>
<evidence type="ECO:0000256" key="1">
    <source>
        <dbReference type="ARBA" id="ARBA00022723"/>
    </source>
</evidence>
<evidence type="ECO:0000256" key="7">
    <source>
        <dbReference type="SAM" id="MobiDB-lite"/>
    </source>
</evidence>
<dbReference type="OrthoDB" id="3145928at2759"/>
<name>A0A066WZT4_COLSU</name>
<dbReference type="InterPro" id="IPR036864">
    <property type="entry name" value="Zn2-C6_fun-type_DNA-bd_sf"/>
</dbReference>
<dbReference type="SUPFAM" id="SSF57701">
    <property type="entry name" value="Zn2/Cys6 DNA-binding domain"/>
    <property type="match status" value="1"/>
</dbReference>
<keyword evidence="4" id="KW-0238">DNA-binding</keyword>
<dbReference type="EMBL" id="JMSE01001326">
    <property type="protein sequence ID" value="KDN62423.1"/>
    <property type="molecule type" value="Genomic_DNA"/>
</dbReference>
<dbReference type="Proteomes" id="UP000027238">
    <property type="component" value="Unassembled WGS sequence"/>
</dbReference>